<dbReference type="SUPFAM" id="SSF53335">
    <property type="entry name" value="S-adenosyl-L-methionine-dependent methyltransferases"/>
    <property type="match status" value="1"/>
</dbReference>
<sequence>MGAPKSSKYPLTDAVRGIVYEGLSLEETFTQIYATEAWGRGSGAGSVPVHCLKWIEFVRTFIKENSIQSVVDLGCGDWQFSPYIYHDLGVDYVGYDVVLPVIQENRARWAETAFARSTVRFEHLDFSQRVSDVDDAELYILKDVLQHWSSMRIQLFLQELRSSKPAMRFILLCNCAAPEDWPEDDCKDGGWRPLFAKNPPLKDFDPEVLLRFPSLPNMKACSSWANNWALKRT</sequence>
<proteinExistence type="predicted"/>
<dbReference type="Gene3D" id="3.40.50.150">
    <property type="entry name" value="Vaccinia Virus protein VP39"/>
    <property type="match status" value="1"/>
</dbReference>
<dbReference type="InterPro" id="IPR029063">
    <property type="entry name" value="SAM-dependent_MTases_sf"/>
</dbReference>
<organism evidence="1 2">
    <name type="scientific">Durusdinium trenchii</name>
    <dbReference type="NCBI Taxonomy" id="1381693"/>
    <lineage>
        <taxon>Eukaryota</taxon>
        <taxon>Sar</taxon>
        <taxon>Alveolata</taxon>
        <taxon>Dinophyceae</taxon>
        <taxon>Suessiales</taxon>
        <taxon>Symbiodiniaceae</taxon>
        <taxon>Durusdinium</taxon>
    </lineage>
</organism>
<reference evidence="1 2" key="1">
    <citation type="submission" date="2024-02" db="EMBL/GenBank/DDBJ databases">
        <authorList>
            <person name="Chen Y."/>
            <person name="Shah S."/>
            <person name="Dougan E. K."/>
            <person name="Thang M."/>
            <person name="Chan C."/>
        </authorList>
    </citation>
    <scope>NUCLEOTIDE SEQUENCE [LARGE SCALE GENOMIC DNA]</scope>
</reference>
<dbReference type="EMBL" id="CAXAMM010019546">
    <property type="protein sequence ID" value="CAK9045932.1"/>
    <property type="molecule type" value="Genomic_DNA"/>
</dbReference>
<keyword evidence="1" id="KW-0808">Transferase</keyword>
<evidence type="ECO:0000313" key="1">
    <source>
        <dbReference type="EMBL" id="CAK9045932.1"/>
    </source>
</evidence>
<accession>A0ABP0M5B6</accession>
<name>A0ABP0M5B6_9DINO</name>
<dbReference type="Proteomes" id="UP001642464">
    <property type="component" value="Unassembled WGS sequence"/>
</dbReference>
<gene>
    <name evidence="1" type="ORF">SCF082_LOCUS25923</name>
</gene>
<keyword evidence="1" id="KW-0032">Aminotransferase</keyword>
<comment type="caution">
    <text evidence="1">The sequence shown here is derived from an EMBL/GenBank/DDBJ whole genome shotgun (WGS) entry which is preliminary data.</text>
</comment>
<dbReference type="GO" id="GO:0008483">
    <property type="term" value="F:transaminase activity"/>
    <property type="evidence" value="ECO:0007669"/>
    <property type="project" value="UniProtKB-KW"/>
</dbReference>
<keyword evidence="2" id="KW-1185">Reference proteome</keyword>
<evidence type="ECO:0000313" key="2">
    <source>
        <dbReference type="Proteomes" id="UP001642464"/>
    </source>
</evidence>
<protein>
    <submittedName>
        <fullName evidence="1">Alanine--glyoxylate aminotransferase 1</fullName>
    </submittedName>
</protein>